<dbReference type="EMBL" id="JTDE01012771">
    <property type="protein sequence ID" value="KAF7234101.1"/>
    <property type="molecule type" value="Genomic_DNA"/>
</dbReference>
<evidence type="ECO:0000313" key="2">
    <source>
        <dbReference type="EMBL" id="KAF7234101.1"/>
    </source>
</evidence>
<dbReference type="InterPro" id="IPR050951">
    <property type="entry name" value="Retrovirus_Pol_polyprotein"/>
</dbReference>
<dbReference type="OrthoDB" id="5860913at2759"/>
<dbReference type="AlphaFoldDB" id="A0A8S9YCQ4"/>
<reference evidence="2" key="1">
    <citation type="submission" date="2019-07" db="EMBL/GenBank/DDBJ databases">
        <title>Annotation for the trematode Paragonimus miyazaki's.</title>
        <authorList>
            <person name="Choi Y.-J."/>
        </authorList>
    </citation>
    <scope>NUCLEOTIDE SEQUENCE</scope>
    <source>
        <strain evidence="2">Japan</strain>
    </source>
</reference>
<dbReference type="SUPFAM" id="SSF56672">
    <property type="entry name" value="DNA/RNA polymerases"/>
    <property type="match status" value="1"/>
</dbReference>
<accession>A0A8S9YCQ4</accession>
<sequence length="153" mass="17817">SQLTRWTGVKQRSLCLRDLLPQKRLVYLDNVVAHGPSFDEHLANLQIILDRLRQVGLKLNPAKCRLMQEEVNFLGHVISKKGTQTGRAKTVQVEQWPIPLTVSEAKSFLGLASYYRRFVRNFLMITEPLITLLVKYCEYVWTEAQQRSFDELR</sequence>
<dbReference type="PANTHER" id="PTHR37984">
    <property type="entry name" value="PROTEIN CBG26694"/>
    <property type="match status" value="1"/>
</dbReference>
<dbReference type="Proteomes" id="UP000822476">
    <property type="component" value="Unassembled WGS sequence"/>
</dbReference>
<name>A0A8S9YCQ4_9TREM</name>
<dbReference type="PANTHER" id="PTHR37984:SF5">
    <property type="entry name" value="PROTEIN NYNRIN-LIKE"/>
    <property type="match status" value="1"/>
</dbReference>
<keyword evidence="3" id="KW-1185">Reference proteome</keyword>
<dbReference type="InterPro" id="IPR043128">
    <property type="entry name" value="Rev_trsase/Diguanyl_cyclase"/>
</dbReference>
<protein>
    <recommendedName>
        <fullName evidence="1">Reverse transcriptase domain-containing protein</fullName>
    </recommendedName>
</protein>
<evidence type="ECO:0000313" key="3">
    <source>
        <dbReference type="Proteomes" id="UP000822476"/>
    </source>
</evidence>
<dbReference type="Gene3D" id="3.30.70.270">
    <property type="match status" value="2"/>
</dbReference>
<dbReference type="Pfam" id="PF00078">
    <property type="entry name" value="RVT_1"/>
    <property type="match status" value="1"/>
</dbReference>
<feature type="domain" description="Reverse transcriptase" evidence="1">
    <location>
        <begin position="23"/>
        <end position="78"/>
    </location>
</feature>
<organism evidence="2 3">
    <name type="scientific">Paragonimus skrjabini miyazakii</name>
    <dbReference type="NCBI Taxonomy" id="59628"/>
    <lineage>
        <taxon>Eukaryota</taxon>
        <taxon>Metazoa</taxon>
        <taxon>Spiralia</taxon>
        <taxon>Lophotrochozoa</taxon>
        <taxon>Platyhelminthes</taxon>
        <taxon>Trematoda</taxon>
        <taxon>Digenea</taxon>
        <taxon>Plagiorchiida</taxon>
        <taxon>Troglotremata</taxon>
        <taxon>Troglotrematidae</taxon>
        <taxon>Paragonimus</taxon>
    </lineage>
</organism>
<dbReference type="InterPro" id="IPR000477">
    <property type="entry name" value="RT_dom"/>
</dbReference>
<gene>
    <name evidence="2" type="ORF">EG68_12454</name>
</gene>
<dbReference type="InterPro" id="IPR043502">
    <property type="entry name" value="DNA/RNA_pol_sf"/>
</dbReference>
<proteinExistence type="predicted"/>
<feature type="non-terminal residue" evidence="2">
    <location>
        <position position="1"/>
    </location>
</feature>
<comment type="caution">
    <text evidence="2">The sequence shown here is derived from an EMBL/GenBank/DDBJ whole genome shotgun (WGS) entry which is preliminary data.</text>
</comment>
<evidence type="ECO:0000259" key="1">
    <source>
        <dbReference type="Pfam" id="PF00078"/>
    </source>
</evidence>